<evidence type="ECO:0000256" key="1">
    <source>
        <dbReference type="SAM" id="MobiDB-lite"/>
    </source>
</evidence>
<keyword evidence="3" id="KW-1185">Reference proteome</keyword>
<accession>A0A4Y9YWG7</accession>
<evidence type="ECO:0000313" key="3">
    <source>
        <dbReference type="Proteomes" id="UP000298327"/>
    </source>
</evidence>
<feature type="compositionally biased region" description="Acidic residues" evidence="1">
    <location>
        <begin position="109"/>
        <end position="125"/>
    </location>
</feature>
<comment type="caution">
    <text evidence="2">The sequence shown here is derived from an EMBL/GenBank/DDBJ whole genome shotgun (WGS) entry which is preliminary data.</text>
</comment>
<feature type="compositionally biased region" description="Basic and acidic residues" evidence="1">
    <location>
        <begin position="129"/>
        <end position="140"/>
    </location>
</feature>
<reference evidence="2 3" key="1">
    <citation type="submission" date="2019-02" db="EMBL/GenBank/DDBJ databases">
        <title>Genome sequencing of the rare red list fungi Dentipellis fragilis.</title>
        <authorList>
            <person name="Buettner E."/>
            <person name="Kellner H."/>
        </authorList>
    </citation>
    <scope>NUCLEOTIDE SEQUENCE [LARGE SCALE GENOMIC DNA]</scope>
    <source>
        <strain evidence="2 3">DSM 105465</strain>
    </source>
</reference>
<gene>
    <name evidence="2" type="ORF">EVG20_g4983</name>
</gene>
<evidence type="ECO:0000313" key="2">
    <source>
        <dbReference type="EMBL" id="TFY66100.1"/>
    </source>
</evidence>
<protein>
    <submittedName>
        <fullName evidence="2">Uncharacterized protein</fullName>
    </submittedName>
</protein>
<feature type="region of interest" description="Disordered" evidence="1">
    <location>
        <begin position="106"/>
        <end position="142"/>
    </location>
</feature>
<dbReference type="OrthoDB" id="3260206at2759"/>
<proteinExistence type="predicted"/>
<sequence length="197" mass="22362">MPMALLKRKYLPSKRRPKPPRVHFAFPVHDLKVVYDYAKLRALSPYLPTADASFLLEFYNNYDLDEKQLLKEDAEDVISLLQEELGLGLDVRPKWYFDLFNEFNPNEGGDYESDDEGDGGSESDGSDNLTERGSDGREPECPVSTLADKVIFRASSFTPVVLTRASCRTVQVDGRLIYRSPFCHHTYLSIITGGIQF</sequence>
<organism evidence="2 3">
    <name type="scientific">Dentipellis fragilis</name>
    <dbReference type="NCBI Taxonomy" id="205917"/>
    <lineage>
        <taxon>Eukaryota</taxon>
        <taxon>Fungi</taxon>
        <taxon>Dikarya</taxon>
        <taxon>Basidiomycota</taxon>
        <taxon>Agaricomycotina</taxon>
        <taxon>Agaricomycetes</taxon>
        <taxon>Russulales</taxon>
        <taxon>Hericiaceae</taxon>
        <taxon>Dentipellis</taxon>
    </lineage>
</organism>
<dbReference type="EMBL" id="SEOQ01000278">
    <property type="protein sequence ID" value="TFY66100.1"/>
    <property type="molecule type" value="Genomic_DNA"/>
</dbReference>
<dbReference type="Proteomes" id="UP000298327">
    <property type="component" value="Unassembled WGS sequence"/>
</dbReference>
<dbReference type="AlphaFoldDB" id="A0A4Y9YWG7"/>
<name>A0A4Y9YWG7_9AGAM</name>